<evidence type="ECO:0000256" key="1">
    <source>
        <dbReference type="SAM" id="Phobius"/>
    </source>
</evidence>
<comment type="caution">
    <text evidence="3">The sequence shown here is derived from an EMBL/GenBank/DDBJ whole genome shotgun (WGS) entry which is preliminary data.</text>
</comment>
<dbReference type="Proteomes" id="UP000761574">
    <property type="component" value="Unassembled WGS sequence"/>
</dbReference>
<dbReference type="Pfam" id="PF10881">
    <property type="entry name" value="DUF2726"/>
    <property type="match status" value="1"/>
</dbReference>
<dbReference type="InterPro" id="IPR014538">
    <property type="entry name" value="UCP028063_topo_Znf"/>
</dbReference>
<feature type="domain" description="DUF2726" evidence="2">
    <location>
        <begin position="40"/>
        <end position="161"/>
    </location>
</feature>
<dbReference type="RefSeq" id="WP_119979195.1">
    <property type="nucleotide sequence ID" value="NZ_BPFB01000075.1"/>
</dbReference>
<keyword evidence="1" id="KW-0812">Transmembrane</keyword>
<name>A0ABQ4NT84_9GAMM</name>
<evidence type="ECO:0000259" key="2">
    <source>
        <dbReference type="Pfam" id="PF10881"/>
    </source>
</evidence>
<dbReference type="InterPro" id="IPR024402">
    <property type="entry name" value="DUF2726"/>
</dbReference>
<dbReference type="PIRSF" id="PIRSF028063">
    <property type="entry name" value="UCP028063"/>
    <property type="match status" value="1"/>
</dbReference>
<keyword evidence="1" id="KW-1133">Transmembrane helix</keyword>
<protein>
    <recommendedName>
        <fullName evidence="2">DUF2726 domain-containing protein</fullName>
    </recommendedName>
</protein>
<sequence length="186" mass="21321">MTLSNLYPLIIALVAIFLLRLLSLLLKPSKDASYHYRKQKVLFTPAERSFLGILDQAVGEQYRILGKVRIADVLTPEKGMTRKHWQIAFNKISSKHFDYVLCDKQTLAVVAAIELDDKSHRQTKTQQRDQLVEDACQTADLPLLRFDAKRSYHIETVRTVIRSRIQTISPQPEVEAIPFITASRES</sequence>
<feature type="transmembrane region" description="Helical" evidence="1">
    <location>
        <begin position="6"/>
        <end position="26"/>
    </location>
</feature>
<proteinExistence type="predicted"/>
<dbReference type="EMBL" id="BPFB01000075">
    <property type="protein sequence ID" value="GIU02799.1"/>
    <property type="molecule type" value="Genomic_DNA"/>
</dbReference>
<gene>
    <name evidence="3" type="ORF">TUM4630_35170</name>
</gene>
<keyword evidence="4" id="KW-1185">Reference proteome</keyword>
<organism evidence="3 4">
    <name type="scientific">Shewanella algidipiscicola</name>
    <dbReference type="NCBI Taxonomy" id="614070"/>
    <lineage>
        <taxon>Bacteria</taxon>
        <taxon>Pseudomonadati</taxon>
        <taxon>Pseudomonadota</taxon>
        <taxon>Gammaproteobacteria</taxon>
        <taxon>Alteromonadales</taxon>
        <taxon>Shewanellaceae</taxon>
        <taxon>Shewanella</taxon>
    </lineage>
</organism>
<reference evidence="3 4" key="1">
    <citation type="submission" date="2021-05" db="EMBL/GenBank/DDBJ databases">
        <title>Molecular characterization for Shewanella algae harboring chromosomal blaOXA-55-like strains isolated from clinical and environment sample.</title>
        <authorList>
            <person name="Ohama Y."/>
            <person name="Aoki K."/>
            <person name="Harada S."/>
            <person name="Moriya K."/>
            <person name="Ishii Y."/>
            <person name="Tateda K."/>
        </authorList>
    </citation>
    <scope>NUCLEOTIDE SEQUENCE [LARGE SCALE GENOMIC DNA]</scope>
    <source>
        <strain evidence="3 4">LMG 23746</strain>
    </source>
</reference>
<evidence type="ECO:0000313" key="4">
    <source>
        <dbReference type="Proteomes" id="UP000761574"/>
    </source>
</evidence>
<evidence type="ECO:0000313" key="3">
    <source>
        <dbReference type="EMBL" id="GIU02799.1"/>
    </source>
</evidence>
<accession>A0ABQ4NT84</accession>
<keyword evidence="1" id="KW-0472">Membrane</keyword>